<dbReference type="AlphaFoldDB" id="A0A1W1Z972"/>
<dbReference type="InterPro" id="IPR037066">
    <property type="entry name" value="Plug_dom_sf"/>
</dbReference>
<feature type="signal peptide" evidence="10">
    <location>
        <begin position="1"/>
        <end position="21"/>
    </location>
</feature>
<evidence type="ECO:0000313" key="14">
    <source>
        <dbReference type="Proteomes" id="UP000192393"/>
    </source>
</evidence>
<evidence type="ECO:0000259" key="11">
    <source>
        <dbReference type="Pfam" id="PF00593"/>
    </source>
</evidence>
<keyword evidence="7 8" id="KW-0998">Cell outer membrane</keyword>
<keyword evidence="10" id="KW-0732">Signal</keyword>
<dbReference type="GO" id="GO:0009279">
    <property type="term" value="C:cell outer membrane"/>
    <property type="evidence" value="ECO:0007669"/>
    <property type="project" value="UniProtKB-SubCell"/>
</dbReference>
<dbReference type="PANTHER" id="PTHR30069">
    <property type="entry name" value="TONB-DEPENDENT OUTER MEMBRANE RECEPTOR"/>
    <property type="match status" value="1"/>
</dbReference>
<dbReference type="SUPFAM" id="SSF56935">
    <property type="entry name" value="Porins"/>
    <property type="match status" value="1"/>
</dbReference>
<evidence type="ECO:0000256" key="6">
    <source>
        <dbReference type="ARBA" id="ARBA00023136"/>
    </source>
</evidence>
<reference evidence="13 14" key="1">
    <citation type="submission" date="2017-04" db="EMBL/GenBank/DDBJ databases">
        <authorList>
            <person name="Afonso C.L."/>
            <person name="Miller P.J."/>
            <person name="Scott M.A."/>
            <person name="Spackman E."/>
            <person name="Goraichik I."/>
            <person name="Dimitrov K.M."/>
            <person name="Suarez D.L."/>
            <person name="Swayne D.E."/>
        </authorList>
    </citation>
    <scope>NUCLEOTIDE SEQUENCE [LARGE SCALE GENOMIC DNA]</scope>
    <source>
        <strain evidence="13 14">CGMCC 1.12708</strain>
    </source>
</reference>
<organism evidence="13 14">
    <name type="scientific">Moheibacter sediminis</name>
    <dbReference type="NCBI Taxonomy" id="1434700"/>
    <lineage>
        <taxon>Bacteria</taxon>
        <taxon>Pseudomonadati</taxon>
        <taxon>Bacteroidota</taxon>
        <taxon>Flavobacteriia</taxon>
        <taxon>Flavobacteriales</taxon>
        <taxon>Weeksellaceae</taxon>
        <taxon>Moheibacter</taxon>
    </lineage>
</organism>
<evidence type="ECO:0000313" key="13">
    <source>
        <dbReference type="EMBL" id="SMC44944.1"/>
    </source>
</evidence>
<keyword evidence="13" id="KW-0675">Receptor</keyword>
<evidence type="ECO:0000256" key="5">
    <source>
        <dbReference type="ARBA" id="ARBA00023077"/>
    </source>
</evidence>
<feature type="domain" description="TonB-dependent receptor-like beta-barrel" evidence="11">
    <location>
        <begin position="205"/>
        <end position="631"/>
    </location>
</feature>
<keyword evidence="2 8" id="KW-0813">Transport</keyword>
<keyword evidence="14" id="KW-1185">Reference proteome</keyword>
<dbReference type="OrthoDB" id="9760333at2"/>
<evidence type="ECO:0000256" key="9">
    <source>
        <dbReference type="RuleBase" id="RU003357"/>
    </source>
</evidence>
<evidence type="ECO:0000259" key="12">
    <source>
        <dbReference type="Pfam" id="PF07715"/>
    </source>
</evidence>
<comment type="similarity">
    <text evidence="8 9">Belongs to the TonB-dependent receptor family.</text>
</comment>
<dbReference type="Pfam" id="PF07715">
    <property type="entry name" value="Plug"/>
    <property type="match status" value="1"/>
</dbReference>
<evidence type="ECO:0000256" key="3">
    <source>
        <dbReference type="ARBA" id="ARBA00022452"/>
    </source>
</evidence>
<keyword evidence="6 8" id="KW-0472">Membrane</keyword>
<keyword evidence="4 8" id="KW-0812">Transmembrane</keyword>
<gene>
    <name evidence="13" type="ORF">SAMN06296427_102265</name>
</gene>
<evidence type="ECO:0000256" key="2">
    <source>
        <dbReference type="ARBA" id="ARBA00022448"/>
    </source>
</evidence>
<feature type="chain" id="PRO_5013252559" evidence="10">
    <location>
        <begin position="22"/>
        <end position="687"/>
    </location>
</feature>
<dbReference type="EMBL" id="FWXS01000002">
    <property type="protein sequence ID" value="SMC44944.1"/>
    <property type="molecule type" value="Genomic_DNA"/>
</dbReference>
<keyword evidence="3 8" id="KW-1134">Transmembrane beta strand</keyword>
<evidence type="ECO:0000256" key="1">
    <source>
        <dbReference type="ARBA" id="ARBA00004571"/>
    </source>
</evidence>
<evidence type="ECO:0000256" key="4">
    <source>
        <dbReference type="ARBA" id="ARBA00022692"/>
    </source>
</evidence>
<dbReference type="STRING" id="1434700.SAMN06296427_102265"/>
<dbReference type="PANTHER" id="PTHR30069:SF57">
    <property type="entry name" value="TONB-DEPENDENT RECEPTOR"/>
    <property type="match status" value="1"/>
</dbReference>
<sequence length="687" mass="78211">MKFKNLYILGLILFSSMNVFSQIAEEQDSTNFEDDFNELEGAVITGTMKEVSRLESPVPVEVITSKLFKKNPTPSLFEAIGMVNGVRPQMNCNVCNTGDIHINGMEGPYTLILIDGMPIVSSLSTVYGLNGIPNSMVDRIEVVKGPASSLYGSEAMGGIINVITKDASKAPKFSADFFTTSWLEYSADIATKFKIGKANSLLGVNYFKYDNLVDDNGDNFTDLTLQDRISVFNKWNFERKENRIASLGLRYVYEDRWGGEMQWNKRTDRGSDKIYGESIFTSRIEAIGMYQLPIKERIITQFSYNYHDQNSWYGNIPYMANQEVIFGQAYWDKTFGKHSLMLGATLRHTNYDDNTPATASLDGVKNEPSRTTLPGVFIQDEIKFNSQNTLLLGYRYDYDKNHGSIHSPRVAYKWNSFNKRQTLRGSFGTGFRVVNLFTEDHAALTGSREVIILEELKPEKSYNGNLNYVTRFSTDFVNIDVDLTGFYSYFTNKIIGDYDIDPNQIVYDNLNGHAISQGISLNTNLTFDFPLRASLGVSYMDVYQKEKDENGILQKNQQWFAPEWSGTFIVSYTFPKNFMVDLTGNWNGPMRLPILPNDYRPEYSPWFVIANIQLTKKFNNGIEIYGGIKNLFDFIPSEDPLMRAFDPFDQNVDDPINNPNGYTFDTTYNYASLQGIRGFLGIRYSLF</sequence>
<dbReference type="GO" id="GO:0044718">
    <property type="term" value="P:siderophore transmembrane transport"/>
    <property type="evidence" value="ECO:0007669"/>
    <property type="project" value="TreeGrafter"/>
</dbReference>
<name>A0A1W1Z972_9FLAO</name>
<comment type="subcellular location">
    <subcellularLocation>
        <location evidence="1 8">Cell outer membrane</location>
        <topology evidence="1 8">Multi-pass membrane protein</topology>
    </subcellularLocation>
</comment>
<evidence type="ECO:0000256" key="8">
    <source>
        <dbReference type="PROSITE-ProRule" id="PRU01360"/>
    </source>
</evidence>
<proteinExistence type="inferred from homology"/>
<dbReference type="PROSITE" id="PS52016">
    <property type="entry name" value="TONB_DEPENDENT_REC_3"/>
    <property type="match status" value="1"/>
</dbReference>
<dbReference type="Pfam" id="PF00593">
    <property type="entry name" value="TonB_dep_Rec_b-barrel"/>
    <property type="match status" value="1"/>
</dbReference>
<keyword evidence="5 9" id="KW-0798">TonB box</keyword>
<dbReference type="InterPro" id="IPR012910">
    <property type="entry name" value="Plug_dom"/>
</dbReference>
<protein>
    <submittedName>
        <fullName evidence="13">Outer membrane receptor for ferrienterochelin and colicins</fullName>
    </submittedName>
</protein>
<dbReference type="Gene3D" id="2.40.170.20">
    <property type="entry name" value="TonB-dependent receptor, beta-barrel domain"/>
    <property type="match status" value="1"/>
</dbReference>
<evidence type="ECO:0000256" key="7">
    <source>
        <dbReference type="ARBA" id="ARBA00023237"/>
    </source>
</evidence>
<accession>A0A1W1Z972</accession>
<dbReference type="InterPro" id="IPR039426">
    <property type="entry name" value="TonB-dep_rcpt-like"/>
</dbReference>
<dbReference type="GO" id="GO:0015344">
    <property type="term" value="F:siderophore uptake transmembrane transporter activity"/>
    <property type="evidence" value="ECO:0007669"/>
    <property type="project" value="TreeGrafter"/>
</dbReference>
<evidence type="ECO:0000256" key="10">
    <source>
        <dbReference type="SAM" id="SignalP"/>
    </source>
</evidence>
<dbReference type="InterPro" id="IPR000531">
    <property type="entry name" value="Beta-barrel_TonB"/>
</dbReference>
<dbReference type="Gene3D" id="2.170.130.10">
    <property type="entry name" value="TonB-dependent receptor, plug domain"/>
    <property type="match status" value="1"/>
</dbReference>
<feature type="domain" description="TonB-dependent receptor plug" evidence="12">
    <location>
        <begin position="54"/>
        <end position="159"/>
    </location>
</feature>
<dbReference type="Proteomes" id="UP000192393">
    <property type="component" value="Unassembled WGS sequence"/>
</dbReference>
<dbReference type="InterPro" id="IPR036942">
    <property type="entry name" value="Beta-barrel_TonB_sf"/>
</dbReference>